<accession>A0ABT6RFC0</accession>
<evidence type="ECO:0000259" key="1">
    <source>
        <dbReference type="Pfam" id="PF02589"/>
    </source>
</evidence>
<dbReference type="SUPFAM" id="SSF100950">
    <property type="entry name" value="NagB/RpiA/CoA transferase-like"/>
    <property type="match status" value="1"/>
</dbReference>
<keyword evidence="3" id="KW-1185">Reference proteome</keyword>
<dbReference type="InterPro" id="IPR024185">
    <property type="entry name" value="FTHF_cligase-like_sf"/>
</dbReference>
<dbReference type="InterPro" id="IPR037171">
    <property type="entry name" value="NagB/RpiA_transferase-like"/>
</dbReference>
<dbReference type="Pfam" id="PF02589">
    <property type="entry name" value="LUD_dom"/>
    <property type="match status" value="1"/>
</dbReference>
<protein>
    <submittedName>
        <fullName evidence="2">LUD domain-containing protein</fullName>
    </submittedName>
</protein>
<sequence length="196" mass="21342">MNSRDKILSAIAANQPERTALADISGFKGAEENLQNKYAAVLTAIGGRIYFVKDENEIAATIAAQFPEAKRIINLVDNLSIGNFETVISDPEIHNLKNVDLAIIKAKFAVAENGAVWITEKEVQPRVLPFICEHLAVVITDGIIFPTMHEAYQKIATLEEYGYGSFIAGPSKTADIEQSLVIGAHGPRSMSVFVKV</sequence>
<organism evidence="2 3">
    <name type="scientific">Pinibacter soli</name>
    <dbReference type="NCBI Taxonomy" id="3044211"/>
    <lineage>
        <taxon>Bacteria</taxon>
        <taxon>Pseudomonadati</taxon>
        <taxon>Bacteroidota</taxon>
        <taxon>Chitinophagia</taxon>
        <taxon>Chitinophagales</taxon>
        <taxon>Chitinophagaceae</taxon>
        <taxon>Pinibacter</taxon>
    </lineage>
</organism>
<dbReference type="PANTHER" id="PTHR43682">
    <property type="entry name" value="LACTATE UTILIZATION PROTEIN C"/>
    <property type="match status" value="1"/>
</dbReference>
<dbReference type="PANTHER" id="PTHR43682:SF1">
    <property type="entry name" value="LACTATE UTILIZATION PROTEIN C"/>
    <property type="match status" value="1"/>
</dbReference>
<dbReference type="InterPro" id="IPR003741">
    <property type="entry name" value="LUD_dom"/>
</dbReference>
<dbReference type="Gene3D" id="3.40.50.10420">
    <property type="entry name" value="NagB/RpiA/CoA transferase-like"/>
    <property type="match status" value="1"/>
</dbReference>
<gene>
    <name evidence="2" type="ORF">QJ048_15135</name>
</gene>
<feature type="domain" description="LUD" evidence="1">
    <location>
        <begin position="96"/>
        <end position="193"/>
    </location>
</feature>
<dbReference type="RefSeq" id="WP_282335235.1">
    <property type="nucleotide sequence ID" value="NZ_JASBRG010000007.1"/>
</dbReference>
<evidence type="ECO:0000313" key="2">
    <source>
        <dbReference type="EMBL" id="MDI3321126.1"/>
    </source>
</evidence>
<dbReference type="EMBL" id="JASBRG010000007">
    <property type="protein sequence ID" value="MDI3321126.1"/>
    <property type="molecule type" value="Genomic_DNA"/>
</dbReference>
<dbReference type="Proteomes" id="UP001226434">
    <property type="component" value="Unassembled WGS sequence"/>
</dbReference>
<name>A0ABT6RFC0_9BACT</name>
<proteinExistence type="predicted"/>
<reference evidence="2 3" key="1">
    <citation type="submission" date="2023-05" db="EMBL/GenBank/DDBJ databases">
        <title>Genome sequence of Pinibacter sp. MAH-24.</title>
        <authorList>
            <person name="Huq M.A."/>
        </authorList>
    </citation>
    <scope>NUCLEOTIDE SEQUENCE [LARGE SCALE GENOMIC DNA]</scope>
    <source>
        <strain evidence="2 3">MAH-24</strain>
    </source>
</reference>
<evidence type="ECO:0000313" key="3">
    <source>
        <dbReference type="Proteomes" id="UP001226434"/>
    </source>
</evidence>
<comment type="caution">
    <text evidence="2">The sequence shown here is derived from an EMBL/GenBank/DDBJ whole genome shotgun (WGS) entry which is preliminary data.</text>
</comment>